<reference evidence="7" key="3">
    <citation type="submission" date="2024-05" db="EMBL/GenBank/DDBJ databases">
        <title>Yangia mangrovi SAOS 153D genome.</title>
        <authorList>
            <person name="Verma A."/>
            <person name="Pal Y."/>
            <person name="Sundharam S."/>
            <person name="Bisht B."/>
            <person name="Srinivasan K."/>
        </authorList>
    </citation>
    <scope>NUCLEOTIDE SEQUENCE</scope>
    <source>
        <strain evidence="7">SAOS 153D</strain>
    </source>
</reference>
<evidence type="ECO:0000256" key="5">
    <source>
        <dbReference type="ARBA" id="ARBA00022840"/>
    </source>
</evidence>
<dbReference type="InterPro" id="IPR021886">
    <property type="entry name" value="MgsA_C"/>
</dbReference>
<dbReference type="GO" id="GO:0008047">
    <property type="term" value="F:enzyme activator activity"/>
    <property type="evidence" value="ECO:0007669"/>
    <property type="project" value="TreeGrafter"/>
</dbReference>
<dbReference type="RefSeq" id="WP_095883365.1">
    <property type="nucleotide sequence ID" value="NZ_NTHN02000091.1"/>
</dbReference>
<comment type="caution">
    <text evidence="8">The sequence shown here is derived from an EMBL/GenBank/DDBJ whole genome shotgun (WGS) entry which is preliminary data.</text>
</comment>
<keyword evidence="4" id="KW-0547">Nucleotide-binding</keyword>
<comment type="similarity">
    <text evidence="2">Belongs to the AAA ATPase family. RarA/MGS1/WRNIP1 subfamily.</text>
</comment>
<dbReference type="AlphaFoldDB" id="A0A2A3JU31"/>
<dbReference type="InterPro" id="IPR008921">
    <property type="entry name" value="DNA_pol3_clamp-load_cplx_C"/>
</dbReference>
<evidence type="ECO:0000256" key="2">
    <source>
        <dbReference type="ARBA" id="ARBA00008959"/>
    </source>
</evidence>
<dbReference type="Pfam" id="PF12002">
    <property type="entry name" value="MgsA_C"/>
    <property type="match status" value="1"/>
</dbReference>
<sequence>MSDLFDAAPLKGHVPLAAALRPETLDDVIGQQAITAPGSILRRRIAAKALGSIILYGPPGIGKTTIARAVGNMLGKEFRPLHATRDGVKELRKIADEARIRPLLIFVDEVHRFSATQADDLLSICEEGTADFVGATTGNPYHALPPALVSRSTILKLEPMTIEDMERVVHRGIDHLASQGIEVTMAPEQVRLIAGRSGGDARRALTTLESLAIGHGVGQEGGSVTITEAMLEEAYASAAINHDRSGDQHYDVVSAFVKSMRGSDPDATLYWLARLIHAGEDPRYIARRIMIHASEDVGLADNTALQTAVAASQAVEKIGYPESQIILAHAALHVARAPKSGSVTRGIGAALGHVTSQPPAPVPLHLRDAHYKGAEKLGHVGYLFPHDDPRGWVEQVYAPGIRRGDFYQSDAREAATFEKRADAFWEGTTGAAQPRRSHRQEK</sequence>
<dbReference type="PANTHER" id="PTHR13779">
    <property type="entry name" value="WERNER HELICASE-INTERACTING PROTEIN 1 FAMILY MEMBER"/>
    <property type="match status" value="1"/>
</dbReference>
<name>A0A2A3JU31_9RHOB</name>
<keyword evidence="9" id="KW-1185">Reference proteome</keyword>
<dbReference type="GO" id="GO:0005524">
    <property type="term" value="F:ATP binding"/>
    <property type="evidence" value="ECO:0007669"/>
    <property type="project" value="UniProtKB-KW"/>
</dbReference>
<dbReference type="Pfam" id="PF00004">
    <property type="entry name" value="AAA"/>
    <property type="match status" value="1"/>
</dbReference>
<evidence type="ECO:0000313" key="7">
    <source>
        <dbReference type="EMBL" id="MCT4373470.1"/>
    </source>
</evidence>
<dbReference type="Gene3D" id="3.40.50.300">
    <property type="entry name" value="P-loop containing nucleotide triphosphate hydrolases"/>
    <property type="match status" value="1"/>
</dbReference>
<dbReference type="Pfam" id="PF16193">
    <property type="entry name" value="AAA_assoc_2"/>
    <property type="match status" value="1"/>
</dbReference>
<reference evidence="9" key="2">
    <citation type="submission" date="2023-07" db="EMBL/GenBank/DDBJ databases">
        <title>Yangia mangrovi SAOS 153D genome.</title>
        <authorList>
            <person name="Verma A."/>
            <person name="Pal Y."/>
            <person name="Sundharam S."/>
            <person name="Bisht B."/>
            <person name="Srinivasan K."/>
        </authorList>
    </citation>
    <scope>NUCLEOTIDE SEQUENCE [LARGE SCALE GENOMIC DNA]</scope>
    <source>
        <strain evidence="9">SAOS 153D</strain>
    </source>
</reference>
<evidence type="ECO:0000313" key="9">
    <source>
        <dbReference type="Proteomes" id="UP000217448"/>
    </source>
</evidence>
<dbReference type="SUPFAM" id="SSF48019">
    <property type="entry name" value="post-AAA+ oligomerization domain-like"/>
    <property type="match status" value="1"/>
</dbReference>
<dbReference type="Gene3D" id="1.10.3710.10">
    <property type="entry name" value="DNA polymerase III clamp loader subunits, C-terminal domain"/>
    <property type="match status" value="1"/>
</dbReference>
<dbReference type="GO" id="GO:0016887">
    <property type="term" value="F:ATP hydrolysis activity"/>
    <property type="evidence" value="ECO:0007669"/>
    <property type="project" value="InterPro"/>
</dbReference>
<dbReference type="GO" id="GO:0000731">
    <property type="term" value="P:DNA synthesis involved in DNA repair"/>
    <property type="evidence" value="ECO:0007669"/>
    <property type="project" value="TreeGrafter"/>
</dbReference>
<dbReference type="EMBL" id="NTHN01000298">
    <property type="protein sequence ID" value="PBD17969.1"/>
    <property type="molecule type" value="Genomic_DNA"/>
</dbReference>
<dbReference type="GO" id="GO:0006261">
    <property type="term" value="P:DNA-templated DNA replication"/>
    <property type="evidence" value="ECO:0007669"/>
    <property type="project" value="TreeGrafter"/>
</dbReference>
<evidence type="ECO:0000256" key="1">
    <source>
        <dbReference type="ARBA" id="ARBA00002393"/>
    </source>
</evidence>
<dbReference type="SUPFAM" id="SSF52540">
    <property type="entry name" value="P-loop containing nucleoside triphosphate hydrolases"/>
    <property type="match status" value="1"/>
</dbReference>
<dbReference type="GO" id="GO:0003677">
    <property type="term" value="F:DNA binding"/>
    <property type="evidence" value="ECO:0007669"/>
    <property type="project" value="InterPro"/>
</dbReference>
<gene>
    <name evidence="7" type="ORF">CLG85_025510</name>
    <name evidence="8" type="ORF">CLG85_17250</name>
</gene>
<dbReference type="Gene3D" id="1.20.272.10">
    <property type="match status" value="1"/>
</dbReference>
<dbReference type="PANTHER" id="PTHR13779:SF7">
    <property type="entry name" value="ATPASE WRNIP1"/>
    <property type="match status" value="1"/>
</dbReference>
<accession>A0A2A3JU31</accession>
<dbReference type="CDD" id="cd18139">
    <property type="entry name" value="HLD_clamp_RarA"/>
    <property type="match status" value="1"/>
</dbReference>
<dbReference type="InterPro" id="IPR032423">
    <property type="entry name" value="AAA_assoc_2"/>
</dbReference>
<evidence type="ECO:0000256" key="4">
    <source>
        <dbReference type="ARBA" id="ARBA00022741"/>
    </source>
</evidence>
<dbReference type="InterPro" id="IPR003593">
    <property type="entry name" value="AAA+_ATPase"/>
</dbReference>
<dbReference type="InterPro" id="IPR027417">
    <property type="entry name" value="P-loop_NTPase"/>
</dbReference>
<dbReference type="InterPro" id="IPR051314">
    <property type="entry name" value="AAA_ATPase_RarA/MGS1/WRNIP1"/>
</dbReference>
<dbReference type="SMART" id="SM00382">
    <property type="entry name" value="AAA"/>
    <property type="match status" value="1"/>
</dbReference>
<evidence type="ECO:0000256" key="3">
    <source>
        <dbReference type="ARBA" id="ARBA00020776"/>
    </source>
</evidence>
<evidence type="ECO:0000313" key="8">
    <source>
        <dbReference type="EMBL" id="PBD17969.1"/>
    </source>
</evidence>
<comment type="function">
    <text evidence="1">DNA-dependent ATPase that plays important roles in cellular responses to stalled DNA replication processes.</text>
</comment>
<dbReference type="Gene3D" id="1.10.8.60">
    <property type="match status" value="1"/>
</dbReference>
<dbReference type="FunFam" id="1.20.272.10:FF:000001">
    <property type="entry name" value="Putative AAA family ATPase"/>
    <property type="match status" value="1"/>
</dbReference>
<dbReference type="EMBL" id="NTHN02000091">
    <property type="protein sequence ID" value="MCT4373470.1"/>
    <property type="molecule type" value="Genomic_DNA"/>
</dbReference>
<dbReference type="GO" id="GO:0017116">
    <property type="term" value="F:single-stranded DNA helicase activity"/>
    <property type="evidence" value="ECO:0007669"/>
    <property type="project" value="TreeGrafter"/>
</dbReference>
<keyword evidence="5" id="KW-0067">ATP-binding</keyword>
<dbReference type="CDD" id="cd00009">
    <property type="entry name" value="AAA"/>
    <property type="match status" value="1"/>
</dbReference>
<dbReference type="OrthoDB" id="9778364at2"/>
<evidence type="ECO:0000259" key="6">
    <source>
        <dbReference type="SMART" id="SM00382"/>
    </source>
</evidence>
<dbReference type="Proteomes" id="UP000217448">
    <property type="component" value="Unassembled WGS sequence"/>
</dbReference>
<feature type="domain" description="AAA+ ATPase" evidence="6">
    <location>
        <begin position="49"/>
        <end position="159"/>
    </location>
</feature>
<protein>
    <recommendedName>
        <fullName evidence="3">Replication-associated recombination protein A</fullName>
    </recommendedName>
</protein>
<dbReference type="InterPro" id="IPR003959">
    <property type="entry name" value="ATPase_AAA_core"/>
</dbReference>
<reference evidence="8" key="1">
    <citation type="submission" date="2017-09" db="EMBL/GenBank/DDBJ databases">
        <title>Yangia sp. SAOS 153D whole genome sequencing.</title>
        <authorList>
            <person name="Verma A."/>
            <person name="Krishnamurthi S."/>
        </authorList>
    </citation>
    <scope>NUCLEOTIDE SEQUENCE [LARGE SCALE GENOMIC DNA]</scope>
    <source>
        <strain evidence="8">SAOS 153D</strain>
    </source>
</reference>
<organism evidence="8">
    <name type="scientific">Alloyangia mangrovi</name>
    <dbReference type="NCBI Taxonomy" id="1779329"/>
    <lineage>
        <taxon>Bacteria</taxon>
        <taxon>Pseudomonadati</taxon>
        <taxon>Pseudomonadota</taxon>
        <taxon>Alphaproteobacteria</taxon>
        <taxon>Rhodobacterales</taxon>
        <taxon>Roseobacteraceae</taxon>
        <taxon>Alloyangia</taxon>
    </lineage>
</organism>
<proteinExistence type="inferred from homology"/>